<dbReference type="RefSeq" id="WP_221441256.1">
    <property type="nucleotide sequence ID" value="NZ_JACHMM010000001.1"/>
</dbReference>
<evidence type="ECO:0000313" key="1">
    <source>
        <dbReference type="EMBL" id="MBB5790261.1"/>
    </source>
</evidence>
<reference evidence="1 2" key="1">
    <citation type="submission" date="2020-08" db="EMBL/GenBank/DDBJ databases">
        <title>Sequencing the genomes of 1000 actinobacteria strains.</title>
        <authorList>
            <person name="Klenk H.-P."/>
        </authorList>
    </citation>
    <scope>NUCLEOTIDE SEQUENCE [LARGE SCALE GENOMIC DNA]</scope>
    <source>
        <strain evidence="1 2">DSM 102122</strain>
    </source>
</reference>
<comment type="caution">
    <text evidence="1">The sequence shown here is derived from an EMBL/GenBank/DDBJ whole genome shotgun (WGS) entry which is preliminary data.</text>
</comment>
<gene>
    <name evidence="1" type="ORF">HD601_004836</name>
</gene>
<dbReference type="PANTHER" id="PTHR43649:SF12">
    <property type="entry name" value="DIACETYLCHITOBIOSE BINDING PROTEIN DASA"/>
    <property type="match status" value="1"/>
</dbReference>
<name>A0A7W9GV32_9ACTN</name>
<dbReference type="SUPFAM" id="SSF53850">
    <property type="entry name" value="Periplasmic binding protein-like II"/>
    <property type="match status" value="1"/>
</dbReference>
<organism evidence="1 2">
    <name type="scientific">Jiangella mangrovi</name>
    <dbReference type="NCBI Taxonomy" id="1524084"/>
    <lineage>
        <taxon>Bacteria</taxon>
        <taxon>Bacillati</taxon>
        <taxon>Actinomycetota</taxon>
        <taxon>Actinomycetes</taxon>
        <taxon>Jiangellales</taxon>
        <taxon>Jiangellaceae</taxon>
        <taxon>Jiangella</taxon>
    </lineage>
</organism>
<evidence type="ECO:0000313" key="2">
    <source>
        <dbReference type="Proteomes" id="UP000542813"/>
    </source>
</evidence>
<dbReference type="InterPro" id="IPR006059">
    <property type="entry name" value="SBP"/>
</dbReference>
<dbReference type="AlphaFoldDB" id="A0A7W9GV32"/>
<keyword evidence="2" id="KW-1185">Reference proteome</keyword>
<accession>A0A7W9GV32</accession>
<dbReference type="EMBL" id="JACHMM010000001">
    <property type="protein sequence ID" value="MBB5790261.1"/>
    <property type="molecule type" value="Genomic_DNA"/>
</dbReference>
<dbReference type="InterPro" id="IPR050490">
    <property type="entry name" value="Bact_solute-bd_prot1"/>
</dbReference>
<keyword evidence="1" id="KW-0762">Sugar transport</keyword>
<keyword evidence="1" id="KW-0813">Transport</keyword>
<protein>
    <submittedName>
        <fullName evidence="1">Multiple sugar transport system substrate-binding protein</fullName>
    </submittedName>
</protein>
<sequence>MGASEDGGIMVRRTLALLAALTGSAIITAGCGADDPTTTSTTLTYWVAPMTSSLEQDEAVLEPFLEEFTRSTGIEVDVEVVPWSSLWDRIMTAVSSGRGPDVVTIGKAWTASLQATGALLPFTDEVMDEIGGADKFVPATLESVGVPGEPPAAVPLYTTAYALFYNTTLFEAAGIATAPDTWQEFVDDAKRLTVDTDGDGEPDQWGVTIVGGSGITAAHQAFILGRQQGGSLFDDDGDPQFDSDAQVAAVQRYVDLMATEHVVAPGNAEYTSAVEAIDQLVSGGAAMFFGQSVHESVLADIGFEDYAVAPLPVLDPLPAGGRDVRSFVGGSNIAVFADTGHRDAALSLVEFLTRPGVQADWTAQIDTLPVVTAAYDEGDDLAEATRVFASVLRDHAEAMPQVPDHAQMETLVGGAITDLIAQAATGPVTEDDVRAALAEADAQLTASR</sequence>
<dbReference type="Pfam" id="PF01547">
    <property type="entry name" value="SBP_bac_1"/>
    <property type="match status" value="1"/>
</dbReference>
<dbReference type="PANTHER" id="PTHR43649">
    <property type="entry name" value="ARABINOSE-BINDING PROTEIN-RELATED"/>
    <property type="match status" value="1"/>
</dbReference>
<proteinExistence type="predicted"/>
<dbReference type="CDD" id="cd13585">
    <property type="entry name" value="PBP2_TMBP_like"/>
    <property type="match status" value="1"/>
</dbReference>
<dbReference type="Proteomes" id="UP000542813">
    <property type="component" value="Unassembled WGS sequence"/>
</dbReference>
<dbReference type="Gene3D" id="3.40.190.10">
    <property type="entry name" value="Periplasmic binding protein-like II"/>
    <property type="match status" value="1"/>
</dbReference>